<evidence type="ECO:0000313" key="6">
    <source>
        <dbReference type="Proteomes" id="UP000253790"/>
    </source>
</evidence>
<keyword evidence="3" id="KW-0326">Glycosidase</keyword>
<organism evidence="5 6">
    <name type="scientific">Ornithinimicrobium avium</name>
    <dbReference type="NCBI Taxonomy" id="2283195"/>
    <lineage>
        <taxon>Bacteria</taxon>
        <taxon>Bacillati</taxon>
        <taxon>Actinomycetota</taxon>
        <taxon>Actinomycetes</taxon>
        <taxon>Micrococcales</taxon>
        <taxon>Ornithinimicrobiaceae</taxon>
        <taxon>Ornithinimicrobium</taxon>
    </lineage>
</organism>
<evidence type="ECO:0000313" key="5">
    <source>
        <dbReference type="EMBL" id="AXH97501.1"/>
    </source>
</evidence>
<dbReference type="OrthoDB" id="9765195at2"/>
<keyword evidence="2 5" id="KW-0378">Hydrolase</keyword>
<protein>
    <submittedName>
        <fullName evidence="5">Glycoside hydrolase family 1 protein</fullName>
    </submittedName>
</protein>
<evidence type="ECO:0000256" key="1">
    <source>
        <dbReference type="ARBA" id="ARBA00010838"/>
    </source>
</evidence>
<accession>A0A345NR43</accession>
<dbReference type="KEGG" id="orn:DV701_16520"/>
<evidence type="ECO:0000256" key="4">
    <source>
        <dbReference type="RuleBase" id="RU003690"/>
    </source>
</evidence>
<dbReference type="PANTHER" id="PTHR10353">
    <property type="entry name" value="GLYCOSYL HYDROLASE"/>
    <property type="match status" value="1"/>
</dbReference>
<evidence type="ECO:0000256" key="3">
    <source>
        <dbReference type="ARBA" id="ARBA00023295"/>
    </source>
</evidence>
<dbReference type="Gene3D" id="3.20.20.80">
    <property type="entry name" value="Glycosidases"/>
    <property type="match status" value="1"/>
</dbReference>
<reference evidence="5 6" key="1">
    <citation type="submission" date="2018-07" db="EMBL/GenBank/DDBJ databases">
        <title>Complete genome sequencing of Ornithinimicrobium sp. AMA3305.</title>
        <authorList>
            <person name="Bae J.-W."/>
        </authorList>
    </citation>
    <scope>NUCLEOTIDE SEQUENCE [LARGE SCALE GENOMIC DNA]</scope>
    <source>
        <strain evidence="5 6">AMA3305</strain>
    </source>
</reference>
<sequence length="430" mass="48217">MADDDLLVRTSDLLLGVATASLQIEGGDRNNNWYDWAQLPGAVADGSTPLRATDHWNRWREDTALMADLGLQTYRMSVEWSRIEPRPGEVDRAALERYREELAAVRAAGILPLVTLHHFSHPSWFSGLGGWTSAHSPDLFLRFAQVVVEALADVVTDWVTINEPNVYAVQAHLYDEAPPARRSWAAVRSTLRHMATAHCRAYHLIHQLQADARVGFAHHARVFAPLDRRNPLHRAASVLDRALFQDLLADAMLGGRFPRLLGRQPADVVPGRHYDYLGLNYYSRSAVRGLADGTFPGAPVNDLGWEVYPQGLVEVARGLHTRHPGPIWVTENGTADAADAFRARFVHEHLRAMAGSGLPFERYHHWCFVDNWEWAQGEVPRFGIVELDYETQERTVRDSGRFLAAVIRDGGVTRATYEQFVADQAYPVGP</sequence>
<evidence type="ECO:0000256" key="2">
    <source>
        <dbReference type="ARBA" id="ARBA00022801"/>
    </source>
</evidence>
<dbReference type="AlphaFoldDB" id="A0A345NR43"/>
<gene>
    <name evidence="5" type="ORF">DV701_16520</name>
</gene>
<dbReference type="GO" id="GO:0005975">
    <property type="term" value="P:carbohydrate metabolic process"/>
    <property type="evidence" value="ECO:0007669"/>
    <property type="project" value="InterPro"/>
</dbReference>
<name>A0A345NR43_9MICO</name>
<proteinExistence type="inferred from homology"/>
<dbReference type="PANTHER" id="PTHR10353:SF209">
    <property type="entry name" value="GALACTOLIPID GALACTOSYLTRANSFERASE SFR2, CHLOROPLASTIC"/>
    <property type="match status" value="1"/>
</dbReference>
<comment type="similarity">
    <text evidence="1 4">Belongs to the glycosyl hydrolase 1 family.</text>
</comment>
<dbReference type="InterPro" id="IPR017853">
    <property type="entry name" value="GH"/>
</dbReference>
<dbReference type="PRINTS" id="PR00131">
    <property type="entry name" value="GLHYDRLASE1"/>
</dbReference>
<dbReference type="RefSeq" id="WP_114929931.1">
    <property type="nucleotide sequence ID" value="NZ_CP031229.1"/>
</dbReference>
<dbReference type="Pfam" id="PF00232">
    <property type="entry name" value="Glyco_hydro_1"/>
    <property type="match status" value="1"/>
</dbReference>
<dbReference type="Proteomes" id="UP000253790">
    <property type="component" value="Chromosome"/>
</dbReference>
<dbReference type="InterPro" id="IPR001360">
    <property type="entry name" value="Glyco_hydro_1"/>
</dbReference>
<dbReference type="EMBL" id="CP031229">
    <property type="protein sequence ID" value="AXH97501.1"/>
    <property type="molecule type" value="Genomic_DNA"/>
</dbReference>
<dbReference type="SUPFAM" id="SSF51445">
    <property type="entry name" value="(Trans)glycosidases"/>
    <property type="match status" value="1"/>
</dbReference>
<dbReference type="GO" id="GO:0008422">
    <property type="term" value="F:beta-glucosidase activity"/>
    <property type="evidence" value="ECO:0007669"/>
    <property type="project" value="TreeGrafter"/>
</dbReference>
<keyword evidence="6" id="KW-1185">Reference proteome</keyword>